<dbReference type="Pfam" id="PF05729">
    <property type="entry name" value="NACHT"/>
    <property type="match status" value="1"/>
</dbReference>
<evidence type="ECO:0000256" key="2">
    <source>
        <dbReference type="ARBA" id="ARBA00022840"/>
    </source>
</evidence>
<gene>
    <name evidence="4" type="ORF">pdam_00023354</name>
</gene>
<dbReference type="InterPro" id="IPR007111">
    <property type="entry name" value="NACHT_NTPase"/>
</dbReference>
<dbReference type="Proteomes" id="UP000275408">
    <property type="component" value="Unassembled WGS sequence"/>
</dbReference>
<dbReference type="SUPFAM" id="SSF52047">
    <property type="entry name" value="RNI-like"/>
    <property type="match status" value="1"/>
</dbReference>
<dbReference type="PROSITE" id="PS50837">
    <property type="entry name" value="NACHT"/>
    <property type="match status" value="1"/>
</dbReference>
<evidence type="ECO:0000313" key="5">
    <source>
        <dbReference type="Proteomes" id="UP000275408"/>
    </source>
</evidence>
<dbReference type="Gene3D" id="3.40.50.300">
    <property type="entry name" value="P-loop containing nucleotide triphosphate hydrolases"/>
    <property type="match status" value="1"/>
</dbReference>
<evidence type="ECO:0000259" key="3">
    <source>
        <dbReference type="PROSITE" id="PS50837"/>
    </source>
</evidence>
<keyword evidence="5" id="KW-1185">Reference proteome</keyword>
<dbReference type="PANTHER" id="PTHR46844:SF1">
    <property type="entry name" value="SLR5058 PROTEIN"/>
    <property type="match status" value="1"/>
</dbReference>
<dbReference type="Gene3D" id="3.80.10.10">
    <property type="entry name" value="Ribonuclease Inhibitor"/>
    <property type="match status" value="1"/>
</dbReference>
<protein>
    <recommendedName>
        <fullName evidence="3">NACHT domain-containing protein</fullName>
    </recommendedName>
</protein>
<evidence type="ECO:0000256" key="1">
    <source>
        <dbReference type="ARBA" id="ARBA00022741"/>
    </source>
</evidence>
<dbReference type="AlphaFoldDB" id="A0A3M6T4U5"/>
<accession>A0A3M6T4U5</accession>
<dbReference type="InterPro" id="IPR027417">
    <property type="entry name" value="P-loop_NTPase"/>
</dbReference>
<dbReference type="PANTHER" id="PTHR46844">
    <property type="entry name" value="SLR5058 PROTEIN"/>
    <property type="match status" value="1"/>
</dbReference>
<dbReference type="SUPFAM" id="SSF52540">
    <property type="entry name" value="P-loop containing nucleoside triphosphate hydrolases"/>
    <property type="match status" value="1"/>
</dbReference>
<feature type="domain" description="NACHT" evidence="3">
    <location>
        <begin position="22"/>
        <end position="143"/>
    </location>
</feature>
<dbReference type="GO" id="GO:0005524">
    <property type="term" value="F:ATP binding"/>
    <property type="evidence" value="ECO:0007669"/>
    <property type="project" value="UniProtKB-KW"/>
</dbReference>
<reference evidence="4 5" key="1">
    <citation type="journal article" date="2018" name="Sci. Rep.">
        <title>Comparative analysis of the Pocillopora damicornis genome highlights role of immune system in coral evolution.</title>
        <authorList>
            <person name="Cunning R."/>
            <person name="Bay R.A."/>
            <person name="Gillette P."/>
            <person name="Baker A.C."/>
            <person name="Traylor-Knowles N."/>
        </authorList>
    </citation>
    <scope>NUCLEOTIDE SEQUENCE [LARGE SCALE GENOMIC DNA]</scope>
    <source>
        <strain evidence="4">RSMAS</strain>
        <tissue evidence="4">Whole animal</tissue>
    </source>
</reference>
<evidence type="ECO:0000313" key="4">
    <source>
        <dbReference type="EMBL" id="RMX35644.1"/>
    </source>
</evidence>
<proteinExistence type="predicted"/>
<name>A0A3M6T4U5_POCDA</name>
<dbReference type="InterPro" id="IPR032675">
    <property type="entry name" value="LRR_dom_sf"/>
</dbReference>
<dbReference type="EMBL" id="RCHS01004353">
    <property type="protein sequence ID" value="RMX35644.1"/>
    <property type="molecule type" value="Genomic_DNA"/>
</dbReference>
<keyword evidence="1" id="KW-0547">Nucleotide-binding</keyword>
<organism evidence="4 5">
    <name type="scientific">Pocillopora damicornis</name>
    <name type="common">Cauliflower coral</name>
    <name type="synonym">Millepora damicornis</name>
    <dbReference type="NCBI Taxonomy" id="46731"/>
    <lineage>
        <taxon>Eukaryota</taxon>
        <taxon>Metazoa</taxon>
        <taxon>Cnidaria</taxon>
        <taxon>Anthozoa</taxon>
        <taxon>Hexacorallia</taxon>
        <taxon>Scleractinia</taxon>
        <taxon>Astrocoeniina</taxon>
        <taxon>Pocilloporidae</taxon>
        <taxon>Pocillopora</taxon>
    </lineage>
</organism>
<keyword evidence="2" id="KW-0067">ATP-binding</keyword>
<comment type="caution">
    <text evidence="4">The sequence shown here is derived from an EMBL/GenBank/DDBJ whole genome shotgun (WGS) entry which is preliminary data.</text>
</comment>
<sequence>MKNEIFNMTAVLKPHEECEKPRTVFIEGDPGMGKTTYCQKLAYDWATTQENWDESFPIIDLLLLLRCQDIKSDIWEAIRDQLLPHEMDEESKSNFKKFILENQSKVLLVLDGLDEADQSKQKLFVSLAQSKLLPNCLVLFTSRHESGKEVRRLCDTLWEIVGFAKKDAKSFIRKYFGKNKNLTERLLTEIRSRSDLRKLISNPLNTTLLCILCEDFREDFPTSKAKLVTHCVLRRYKGKKGSPSPYESEDLMQVYEEDLLCLGKLALTSLLKDEPYIDGSAVTGSNTNVITELGFLSLQTGGSRRKRCFRYGFLHKSFQEFFAGFYLASKVVAGDNDLEIDVTDARFLRELRHVFLFMGGIIVSKSEESAIHLLRDITEHANSLSLDTSCDGFKEVNRRVESACSFIRECAKYKKSLQPLLLREFGSHFEIVPSSLKKSRHLNLILENLSGNTTLTTLNLCEFVIRDSGAESLSKSLSDNSAITNLNLSFNNIGHDGAKFLSVGLRANTTLTILNLRVLPCGLRAIRNICENKPAKLSYYTA</sequence>
<dbReference type="OrthoDB" id="120976at2759"/>